<dbReference type="InterPro" id="IPR012677">
    <property type="entry name" value="Nucleotide-bd_a/b_plait_sf"/>
</dbReference>
<proteinExistence type="predicted"/>
<dbReference type="Gene3D" id="3.30.70.330">
    <property type="match status" value="1"/>
</dbReference>
<name>A0A6P8DBR9_PUNGR</name>
<gene>
    <name evidence="3" type="primary">LOC116205552</name>
</gene>
<dbReference type="Pfam" id="PF04059">
    <property type="entry name" value="RRM_2"/>
    <property type="match status" value="1"/>
</dbReference>
<organism evidence="2 3">
    <name type="scientific">Punica granatum</name>
    <name type="common">Pomegranate</name>
    <dbReference type="NCBI Taxonomy" id="22663"/>
    <lineage>
        <taxon>Eukaryota</taxon>
        <taxon>Viridiplantae</taxon>
        <taxon>Streptophyta</taxon>
        <taxon>Embryophyta</taxon>
        <taxon>Tracheophyta</taxon>
        <taxon>Spermatophyta</taxon>
        <taxon>Magnoliopsida</taxon>
        <taxon>eudicotyledons</taxon>
        <taxon>Gunneridae</taxon>
        <taxon>Pentapetalae</taxon>
        <taxon>rosids</taxon>
        <taxon>malvids</taxon>
        <taxon>Myrtales</taxon>
        <taxon>Lythraceae</taxon>
        <taxon>Punica</taxon>
    </lineage>
</organism>
<dbReference type="OrthoDB" id="417481at2759"/>
<evidence type="ECO:0000259" key="1">
    <source>
        <dbReference type="Pfam" id="PF04059"/>
    </source>
</evidence>
<dbReference type="RefSeq" id="XP_031394040.1">
    <property type="nucleotide sequence ID" value="XM_031538180.1"/>
</dbReference>
<dbReference type="GeneID" id="116205552"/>
<accession>A0A6P8DBR9</accession>
<sequence length="324" mass="36309">MTKHGAPMEFDYELNSQSFPYINSFHHGFSWRLPLMAPSSKPLNPSAPPFLPTAAQPPPPPPALPLWHYDPHDLYRRFRVGGLGEKVVAGKSSGAPFGVRSRVRGLVPPRLMFRARHEPARRGPESRKRWVPRDSKNCDDNGTVTLIEDAAADHKGDEDDGADNAEPSWLCGVTAVMMRNIPNLLKRWELLEILDEHCREANRGHAQLPRSEYDFVYLPIDYERKLNKGYAFVNFTSADAAVRMGRAFHGMKWEGFKLKDSITFRTKKVCEICPAATQGKAKLEVLFRSRVFPSEEYQPLAAVADPRDGVNGAPLHPVGKLSSA</sequence>
<dbReference type="SUPFAM" id="SSF54928">
    <property type="entry name" value="RNA-binding domain, RBD"/>
    <property type="match status" value="1"/>
</dbReference>
<dbReference type="GO" id="GO:0003676">
    <property type="term" value="F:nucleic acid binding"/>
    <property type="evidence" value="ECO:0007669"/>
    <property type="project" value="InterPro"/>
</dbReference>
<evidence type="ECO:0000313" key="2">
    <source>
        <dbReference type="Proteomes" id="UP000515151"/>
    </source>
</evidence>
<dbReference type="AlphaFoldDB" id="A0A6P8DBR9"/>
<protein>
    <submittedName>
        <fullName evidence="3">Uncharacterized protein LOC116205552</fullName>
    </submittedName>
</protein>
<dbReference type="InterPro" id="IPR007201">
    <property type="entry name" value="Mei2-like_Rrm_C"/>
</dbReference>
<dbReference type="InterPro" id="IPR035979">
    <property type="entry name" value="RBD_domain_sf"/>
</dbReference>
<reference evidence="3" key="2">
    <citation type="submission" date="2025-08" db="UniProtKB">
        <authorList>
            <consortium name="RefSeq"/>
        </authorList>
    </citation>
    <scope>IDENTIFICATION</scope>
    <source>
        <tissue evidence="3">Leaf</tissue>
    </source>
</reference>
<keyword evidence="2" id="KW-1185">Reference proteome</keyword>
<dbReference type="Proteomes" id="UP000515151">
    <property type="component" value="Chromosome 4"/>
</dbReference>
<evidence type="ECO:0000313" key="3">
    <source>
        <dbReference type="RefSeq" id="XP_031394040.1"/>
    </source>
</evidence>
<feature type="domain" description="Mei2-like C-terminal RNA recognition motif" evidence="1">
    <location>
        <begin position="174"/>
        <end position="285"/>
    </location>
</feature>
<reference evidence="2" key="1">
    <citation type="journal article" date="2020" name="Plant Biotechnol. J.">
        <title>The pomegranate (Punica granatum L.) draft genome dissects genetic divergence between soft- and hard-seeded cultivars.</title>
        <authorList>
            <person name="Luo X."/>
            <person name="Li H."/>
            <person name="Wu Z."/>
            <person name="Yao W."/>
            <person name="Zhao P."/>
            <person name="Cao D."/>
            <person name="Yu H."/>
            <person name="Li K."/>
            <person name="Poudel K."/>
            <person name="Zhao D."/>
            <person name="Zhang F."/>
            <person name="Xia X."/>
            <person name="Chen L."/>
            <person name="Wang Q."/>
            <person name="Jing D."/>
            <person name="Cao S."/>
        </authorList>
    </citation>
    <scope>NUCLEOTIDE SEQUENCE [LARGE SCALE GENOMIC DNA]</scope>
    <source>
        <strain evidence="2">cv. Tunisia</strain>
    </source>
</reference>